<keyword evidence="1" id="KW-1133">Transmembrane helix</keyword>
<reference evidence="2" key="1">
    <citation type="journal article" date="2015" name="Nature">
        <title>Complex archaea that bridge the gap between prokaryotes and eukaryotes.</title>
        <authorList>
            <person name="Spang A."/>
            <person name="Saw J.H."/>
            <person name="Jorgensen S.L."/>
            <person name="Zaremba-Niedzwiedzka K."/>
            <person name="Martijn J."/>
            <person name="Lind A.E."/>
            <person name="van Eijk R."/>
            <person name="Schleper C."/>
            <person name="Guy L."/>
            <person name="Ettema T.J."/>
        </authorList>
    </citation>
    <scope>NUCLEOTIDE SEQUENCE</scope>
</reference>
<name>A0A0F9PR20_9ZZZZ</name>
<comment type="caution">
    <text evidence="2">The sequence shown here is derived from an EMBL/GenBank/DDBJ whole genome shotgun (WGS) entry which is preliminary data.</text>
</comment>
<protein>
    <submittedName>
        <fullName evidence="2">Uncharacterized protein</fullName>
    </submittedName>
</protein>
<dbReference type="EMBL" id="LAZR01005025">
    <property type="protein sequence ID" value="KKN03511.1"/>
    <property type="molecule type" value="Genomic_DNA"/>
</dbReference>
<keyword evidence="1" id="KW-0472">Membrane</keyword>
<evidence type="ECO:0000256" key="1">
    <source>
        <dbReference type="SAM" id="Phobius"/>
    </source>
</evidence>
<dbReference type="AlphaFoldDB" id="A0A0F9PR20"/>
<evidence type="ECO:0000313" key="2">
    <source>
        <dbReference type="EMBL" id="KKN03511.1"/>
    </source>
</evidence>
<organism evidence="2">
    <name type="scientific">marine sediment metagenome</name>
    <dbReference type="NCBI Taxonomy" id="412755"/>
    <lineage>
        <taxon>unclassified sequences</taxon>
        <taxon>metagenomes</taxon>
        <taxon>ecological metagenomes</taxon>
    </lineage>
</organism>
<gene>
    <name evidence="2" type="ORF">LCGC14_1107030</name>
</gene>
<feature type="transmembrane region" description="Helical" evidence="1">
    <location>
        <begin position="5"/>
        <end position="23"/>
    </location>
</feature>
<feature type="transmembrane region" description="Helical" evidence="1">
    <location>
        <begin position="84"/>
        <end position="109"/>
    </location>
</feature>
<proteinExistence type="predicted"/>
<accession>A0A0F9PR20</accession>
<keyword evidence="1" id="KW-0812">Transmembrane</keyword>
<sequence length="113" mass="12852">MSPKWIVLIIFIFVCSYLVGMIGEKSTVSTEMIEDINVVASWGVVQSEEDFGVLTYVRAPILYFNSLWDIITYDPPVFDNSFEIVRWLSMAPLLGGIAFGLIILFFSAFRRTI</sequence>